<reference evidence="1 2" key="1">
    <citation type="submission" date="2015-10" db="EMBL/GenBank/DDBJ databases">
        <title>Draft genome sequence of Novosphingobium fuchskuhlense DSM 25065 isolated from a surface water sample of the southwest basin of Lake Grosse Fuchskuhle.</title>
        <authorList>
            <person name="Ruckert C."/>
            <person name="Winkler A."/>
            <person name="Glaeser J."/>
            <person name="Grossart H.-P."/>
            <person name="Kalinowski J."/>
            <person name="Glaeser S."/>
        </authorList>
    </citation>
    <scope>NUCLEOTIDE SEQUENCE [LARGE SCALE GENOMIC DNA]</scope>
    <source>
        <strain evidence="1 2">FNE08-7</strain>
    </source>
</reference>
<dbReference type="OrthoDB" id="7390151at2"/>
<keyword evidence="2" id="KW-1185">Reference proteome</keyword>
<organism evidence="1 2">
    <name type="scientific">Novosphingobium fuchskuhlense</name>
    <dbReference type="NCBI Taxonomy" id="1117702"/>
    <lineage>
        <taxon>Bacteria</taxon>
        <taxon>Pseudomonadati</taxon>
        <taxon>Pseudomonadota</taxon>
        <taxon>Alphaproteobacteria</taxon>
        <taxon>Sphingomonadales</taxon>
        <taxon>Sphingomonadaceae</taxon>
        <taxon>Novosphingobium</taxon>
    </lineage>
</organism>
<dbReference type="EMBL" id="LLZS01000006">
    <property type="protein sequence ID" value="KUR71744.1"/>
    <property type="molecule type" value="Genomic_DNA"/>
</dbReference>
<evidence type="ECO:0000313" key="2">
    <source>
        <dbReference type="Proteomes" id="UP000058012"/>
    </source>
</evidence>
<gene>
    <name evidence="1" type="ORF">AQZ52_09105</name>
</gene>
<name>A0A117UVS2_9SPHN</name>
<dbReference type="Proteomes" id="UP000058012">
    <property type="component" value="Unassembled WGS sequence"/>
</dbReference>
<accession>A0A117UVS2</accession>
<dbReference type="STRING" id="1117702.AQZ52_09105"/>
<comment type="caution">
    <text evidence="1">The sequence shown here is derived from an EMBL/GenBank/DDBJ whole genome shotgun (WGS) entry which is preliminary data.</text>
</comment>
<proteinExistence type="predicted"/>
<sequence>MPATWPCPGPAGMADEHAVVFDRGRQVRLLVVPPLFEEMNRTRRFLVETQRVLDGLGIDSMLPDLPGCNESLQAFSAQSLRSWRDAMAAAASHFAATHVLAVRGGVLVFPTSLPGWVLEPVKGAAILRQLLRARVLAAKEAGAAESSADLLEEGRNHGLELAGYRLSAALVAGLDAAIPQDEGQRVIRQSDLGGSPLWLRSEPGEDAAQSAALARLVAAEASV</sequence>
<protein>
    <submittedName>
        <fullName evidence="1">Uncharacterized protein</fullName>
    </submittedName>
</protein>
<dbReference type="AlphaFoldDB" id="A0A117UVS2"/>
<evidence type="ECO:0000313" key="1">
    <source>
        <dbReference type="EMBL" id="KUR71744.1"/>
    </source>
</evidence>